<dbReference type="Proteomes" id="UP000756921">
    <property type="component" value="Unassembled WGS sequence"/>
</dbReference>
<feature type="region of interest" description="Disordered" evidence="1">
    <location>
        <begin position="32"/>
        <end position="74"/>
    </location>
</feature>
<organism evidence="2 3">
    <name type="scientific">Paraphaeosphaeria minitans</name>
    <dbReference type="NCBI Taxonomy" id="565426"/>
    <lineage>
        <taxon>Eukaryota</taxon>
        <taxon>Fungi</taxon>
        <taxon>Dikarya</taxon>
        <taxon>Ascomycota</taxon>
        <taxon>Pezizomycotina</taxon>
        <taxon>Dothideomycetes</taxon>
        <taxon>Pleosporomycetidae</taxon>
        <taxon>Pleosporales</taxon>
        <taxon>Massarineae</taxon>
        <taxon>Didymosphaeriaceae</taxon>
        <taxon>Paraphaeosphaeria</taxon>
    </lineage>
</organism>
<name>A0A9P6KNI0_9PLEO</name>
<evidence type="ECO:0000256" key="1">
    <source>
        <dbReference type="SAM" id="MobiDB-lite"/>
    </source>
</evidence>
<dbReference type="AlphaFoldDB" id="A0A9P6KNI0"/>
<keyword evidence="3" id="KW-1185">Reference proteome</keyword>
<comment type="caution">
    <text evidence="2">The sequence shown here is derived from an EMBL/GenBank/DDBJ whole genome shotgun (WGS) entry which is preliminary data.</text>
</comment>
<protein>
    <submittedName>
        <fullName evidence="2">Uncharacterized protein</fullName>
    </submittedName>
</protein>
<feature type="region of interest" description="Disordered" evidence="1">
    <location>
        <begin position="137"/>
        <end position="169"/>
    </location>
</feature>
<gene>
    <name evidence="2" type="ORF">PMIN01_08667</name>
</gene>
<evidence type="ECO:0000313" key="3">
    <source>
        <dbReference type="Proteomes" id="UP000756921"/>
    </source>
</evidence>
<accession>A0A9P6KNI0</accession>
<reference evidence="2" key="1">
    <citation type="journal article" date="2020" name="Mol. Plant Microbe Interact.">
        <title>Genome Sequence of the Biocontrol Agent Coniothyrium minitans strain Conio (IMI 134523).</title>
        <authorList>
            <person name="Patel D."/>
            <person name="Shittu T.A."/>
            <person name="Baroncelli R."/>
            <person name="Muthumeenakshi S."/>
            <person name="Osborne T.H."/>
            <person name="Janganan T.K."/>
            <person name="Sreenivasaprasad S."/>
        </authorList>
    </citation>
    <scope>NUCLEOTIDE SEQUENCE</scope>
    <source>
        <strain evidence="2">Conio</strain>
    </source>
</reference>
<feature type="compositionally biased region" description="Polar residues" evidence="1">
    <location>
        <begin position="44"/>
        <end position="54"/>
    </location>
</feature>
<sequence length="718" mass="80831">MGKTMSALVWGELCFILDPQGHVQGSLDSHGRAGYPWRKRKRQSNQTAWSSNGAAGSRAPCFPSPPSVAHKAERDGLGRYLRTYRIYPKSIKQIPPHADHHHHHHHPCSRCFAWATVGRFFLGPSVAGSRTRHGGWTNKAWRLPTHPPAPPLHAQRRSKKQTKAEDSTQLGHDVYTARVQVCVNTQGKPWRVNGQLDRLVQIQCRRMRFPTRQRPRHMVESGKDAPCRALYALFIARRLKSVNSTRKIEERSLRCGAVVVLCSHNFASRYRPDLGMIFVRDLPEAFLEDARTNLLESHDSLHPNMPPVLPVPDAKGTGRCPEETTPPLFIRLIFPAATDAAIRQTSIDAASFAPRAARWAPALPHVPILGPSSFPGLHGRNIPGNSCNLGRIATVLRPDGRCCALLCRPAARAFYERGFDRDLTHVVASPVPSFVRPLLCRQRNHRGQRQAAPLAKCIGVYLLVPLTAGNRLCSRVAWTDRCISSPYFVRNNKRSAQPDGGIAAEYQDASLGDSDTRITTSMHGESQPQIALGESQNRWKKRSSTKQRSLLLRVWPDMPEPHRPDFANFLDRKAPRPLEVREDLVIDETILSSLTLVYFWKPILETRQNEPKQKQMILDQWDKKAYGMIVPVILVFLVTCCKELLHDVHEECSLTDERYPVQPELAVLIGDSETRNIFSESVELDHYLSAAAGAPQLRKNGAHAVINVRSSRQLLYRY</sequence>
<evidence type="ECO:0000313" key="2">
    <source>
        <dbReference type="EMBL" id="KAF9732985.1"/>
    </source>
</evidence>
<proteinExistence type="predicted"/>
<dbReference type="EMBL" id="WJXW01000009">
    <property type="protein sequence ID" value="KAF9732985.1"/>
    <property type="molecule type" value="Genomic_DNA"/>
</dbReference>